<dbReference type="AlphaFoldDB" id="A0A240C119"/>
<keyword evidence="4" id="KW-1185">Reference proteome</keyword>
<evidence type="ECO:0000313" key="4">
    <source>
        <dbReference type="Proteomes" id="UP000652995"/>
    </source>
</evidence>
<dbReference type="EMBL" id="BMCB01000001">
    <property type="protein sequence ID" value="GGA81115.1"/>
    <property type="molecule type" value="Genomic_DNA"/>
</dbReference>
<protein>
    <submittedName>
        <fullName evidence="2">Uncharacterized protein</fullName>
    </submittedName>
</protein>
<sequence length="233" mass="28446">MKDRKIYYSLYDIERDMKKKKELEQDVFISIIFDVLGDLALQISKFYVMDQEDCDAQEYIRQYSQYEKRMYQEKEAMFHQYIFMTPMYQRHLKHGLKIKYKKDMPKRIIKMVQLFETFLDQQLKFPIRLTITFTKKNLKHCDGYIELPHRLAMYPKIKVSLQDYRCIKKSHGTHAAVLNILEILAHEIGHYHEYINGMWFEDELQSEDYANDFGQKILQLFFDDFHDLIFEEK</sequence>
<reference evidence="1" key="1">
    <citation type="journal article" date="2014" name="Int. J. Syst. Evol. Microbiol.">
        <title>Complete genome of a new Firmicutes species belonging to the dominant human colonic microbiota ('Ruminococcus bicirculans') reveals two chromosomes and a selective capacity to utilize plant glucans.</title>
        <authorList>
            <consortium name="NISC Comparative Sequencing Program"/>
            <person name="Wegmann U."/>
            <person name="Louis P."/>
            <person name="Goesmann A."/>
            <person name="Henrissat B."/>
            <person name="Duncan S.H."/>
            <person name="Flint H.J."/>
        </authorList>
    </citation>
    <scope>NUCLEOTIDE SEQUENCE</scope>
    <source>
        <strain evidence="1">CCM 4175</strain>
    </source>
</reference>
<evidence type="ECO:0000313" key="1">
    <source>
        <dbReference type="EMBL" id="GGA81115.1"/>
    </source>
</evidence>
<gene>
    <name evidence="1" type="ORF">GCM10007183_01560</name>
    <name evidence="2" type="ORF">SAMEA4412661_00795</name>
</gene>
<proteinExistence type="predicted"/>
<dbReference type="RefSeq" id="WP_095116241.1">
    <property type="nucleotide sequence ID" value="NZ_CP027848.1"/>
</dbReference>
<dbReference type="EMBL" id="LT906464">
    <property type="protein sequence ID" value="SNW01664.1"/>
    <property type="molecule type" value="Genomic_DNA"/>
</dbReference>
<name>A0A240C119_9STAP</name>
<reference evidence="1" key="4">
    <citation type="submission" date="2024-05" db="EMBL/GenBank/DDBJ databases">
        <authorList>
            <person name="Sun Q."/>
            <person name="Sedlacek I."/>
        </authorList>
    </citation>
    <scope>NUCLEOTIDE SEQUENCE</scope>
    <source>
        <strain evidence="1">CCM 4175</strain>
    </source>
</reference>
<dbReference type="Proteomes" id="UP000652995">
    <property type="component" value="Unassembled WGS sequence"/>
</dbReference>
<dbReference type="Proteomes" id="UP000243706">
    <property type="component" value="Chromosome 1"/>
</dbReference>
<evidence type="ECO:0000313" key="2">
    <source>
        <dbReference type="EMBL" id="SNW01664.1"/>
    </source>
</evidence>
<reference evidence="4" key="3">
    <citation type="journal article" date="2019" name="Int. J. Syst. Evol. Microbiol.">
        <title>The Global Catalogue of Microorganisms (GCM) 10K type strain sequencing project: providing services to taxonomists for standard genome sequencing and annotation.</title>
        <authorList>
            <consortium name="The Broad Institute Genomics Platform"/>
            <consortium name="The Broad Institute Genome Sequencing Center for Infectious Disease"/>
            <person name="Wu L."/>
            <person name="Ma J."/>
        </authorList>
    </citation>
    <scope>NUCLEOTIDE SEQUENCE [LARGE SCALE GENOMIC DNA]</scope>
    <source>
        <strain evidence="4">CCM 4175</strain>
    </source>
</reference>
<organism evidence="2 3">
    <name type="scientific">Staphylococcus muscae</name>
    <dbReference type="NCBI Taxonomy" id="1294"/>
    <lineage>
        <taxon>Bacteria</taxon>
        <taxon>Bacillati</taxon>
        <taxon>Bacillota</taxon>
        <taxon>Bacilli</taxon>
        <taxon>Bacillales</taxon>
        <taxon>Staphylococcaceae</taxon>
        <taxon>Staphylococcus</taxon>
    </lineage>
</organism>
<reference evidence="2 3" key="2">
    <citation type="submission" date="2017-06" db="EMBL/GenBank/DDBJ databases">
        <authorList>
            <consortium name="Pathogen Informatics"/>
        </authorList>
    </citation>
    <scope>NUCLEOTIDE SEQUENCE [LARGE SCALE GENOMIC DNA]</scope>
    <source>
        <strain evidence="2 3">NCTC13833</strain>
    </source>
</reference>
<evidence type="ECO:0000313" key="3">
    <source>
        <dbReference type="Proteomes" id="UP000243706"/>
    </source>
</evidence>
<accession>A0A240C119</accession>
<dbReference type="KEGG" id="smus:C7J88_00715"/>